<dbReference type="GO" id="GO:0016787">
    <property type="term" value="F:hydrolase activity"/>
    <property type="evidence" value="ECO:0007669"/>
    <property type="project" value="UniProtKB-KW"/>
</dbReference>
<reference evidence="3" key="2">
    <citation type="journal article" date="2022" name="Microbiol. Resour. Announc.">
        <title>Metagenome Sequencing to Explore Phylogenomics of Terrestrial Cyanobacteria.</title>
        <authorList>
            <person name="Ward R.D."/>
            <person name="Stajich J.E."/>
            <person name="Johansen J.R."/>
            <person name="Huntemann M."/>
            <person name="Clum A."/>
            <person name="Foster B."/>
            <person name="Foster B."/>
            <person name="Roux S."/>
            <person name="Palaniappan K."/>
            <person name="Varghese N."/>
            <person name="Mukherjee S."/>
            <person name="Reddy T.B.K."/>
            <person name="Daum C."/>
            <person name="Copeland A."/>
            <person name="Chen I.A."/>
            <person name="Ivanova N.N."/>
            <person name="Kyrpides N.C."/>
            <person name="Shapiro N."/>
            <person name="Eloe-Fadrosh E.A."/>
            <person name="Pietrasiak N."/>
        </authorList>
    </citation>
    <scope>NUCLEOTIDE SEQUENCE</scope>
    <source>
        <strain evidence="3">GSE-TBD4-15B</strain>
    </source>
</reference>
<gene>
    <name evidence="3" type="ORF">KME07_19480</name>
</gene>
<dbReference type="AlphaFoldDB" id="A0A951PEL1"/>
<sequence>MPSQSLAVQTSAVQTLSVQVSGSGYPMLCLHGHPGTGRSMSVFTEHFSSRFKTLAPDLRGYGRSRPAGEFQLADHLSDLEALLDTQNISQCLLLGWSLGGIFAIELALRYPERISGLILVATAARPWGSHPKITWQDNLFTGIASVLNKLRPGWDWNIETFGKRSLYRYLIQQHTSAAYQHLADEGMSAYLQTSGAATRALNRAIQGGYNRVPDLHQIHCPVLVLAGAEDRHITAPASLETAQALPNCESCCYPNVAHLFPWEISEQMLQDMDQWIAKHPAVVQFTG</sequence>
<dbReference type="InterPro" id="IPR029058">
    <property type="entry name" value="AB_hydrolase_fold"/>
</dbReference>
<evidence type="ECO:0000259" key="2">
    <source>
        <dbReference type="Pfam" id="PF00561"/>
    </source>
</evidence>
<dbReference type="Pfam" id="PF00561">
    <property type="entry name" value="Abhydrolase_1"/>
    <property type="match status" value="1"/>
</dbReference>
<organism evidence="3 4">
    <name type="scientific">Pegethrix bostrychoides GSE-TBD4-15B</name>
    <dbReference type="NCBI Taxonomy" id="2839662"/>
    <lineage>
        <taxon>Bacteria</taxon>
        <taxon>Bacillati</taxon>
        <taxon>Cyanobacteriota</taxon>
        <taxon>Cyanophyceae</taxon>
        <taxon>Oculatellales</taxon>
        <taxon>Oculatellaceae</taxon>
        <taxon>Pegethrix</taxon>
    </lineage>
</organism>
<dbReference type="SUPFAM" id="SSF53474">
    <property type="entry name" value="alpha/beta-Hydrolases"/>
    <property type="match status" value="1"/>
</dbReference>
<dbReference type="PANTHER" id="PTHR43798:SF31">
    <property type="entry name" value="AB HYDROLASE SUPERFAMILY PROTEIN YCLE"/>
    <property type="match status" value="1"/>
</dbReference>
<name>A0A951PEL1_9CYAN</name>
<dbReference type="InterPro" id="IPR000073">
    <property type="entry name" value="AB_hydrolase_1"/>
</dbReference>
<reference evidence="3" key="1">
    <citation type="submission" date="2021-05" db="EMBL/GenBank/DDBJ databases">
        <authorList>
            <person name="Pietrasiak N."/>
            <person name="Ward R."/>
            <person name="Stajich J.E."/>
            <person name="Kurbessoian T."/>
        </authorList>
    </citation>
    <scope>NUCLEOTIDE SEQUENCE</scope>
    <source>
        <strain evidence="3">GSE-TBD4-15B</strain>
    </source>
</reference>
<feature type="domain" description="AB hydrolase-1" evidence="2">
    <location>
        <begin position="25"/>
        <end position="262"/>
    </location>
</feature>
<evidence type="ECO:0000313" key="4">
    <source>
        <dbReference type="Proteomes" id="UP000707356"/>
    </source>
</evidence>
<dbReference type="Proteomes" id="UP000707356">
    <property type="component" value="Unassembled WGS sequence"/>
</dbReference>
<dbReference type="InterPro" id="IPR050266">
    <property type="entry name" value="AB_hydrolase_sf"/>
</dbReference>
<dbReference type="EMBL" id="JAHHHV010000078">
    <property type="protein sequence ID" value="MBW4467615.1"/>
    <property type="molecule type" value="Genomic_DNA"/>
</dbReference>
<evidence type="ECO:0000256" key="1">
    <source>
        <dbReference type="ARBA" id="ARBA00022801"/>
    </source>
</evidence>
<dbReference type="PRINTS" id="PR00111">
    <property type="entry name" value="ABHYDROLASE"/>
</dbReference>
<dbReference type="GO" id="GO:0016020">
    <property type="term" value="C:membrane"/>
    <property type="evidence" value="ECO:0007669"/>
    <property type="project" value="TreeGrafter"/>
</dbReference>
<evidence type="ECO:0000313" key="3">
    <source>
        <dbReference type="EMBL" id="MBW4467615.1"/>
    </source>
</evidence>
<comment type="caution">
    <text evidence="3">The sequence shown here is derived from an EMBL/GenBank/DDBJ whole genome shotgun (WGS) entry which is preliminary data.</text>
</comment>
<accession>A0A951PEL1</accession>
<dbReference type="PANTHER" id="PTHR43798">
    <property type="entry name" value="MONOACYLGLYCEROL LIPASE"/>
    <property type="match status" value="1"/>
</dbReference>
<keyword evidence="1 3" id="KW-0378">Hydrolase</keyword>
<dbReference type="Gene3D" id="3.40.50.1820">
    <property type="entry name" value="alpha/beta hydrolase"/>
    <property type="match status" value="1"/>
</dbReference>
<proteinExistence type="predicted"/>
<protein>
    <submittedName>
        <fullName evidence="3">Alpha/beta hydrolase</fullName>
    </submittedName>
</protein>